<proteinExistence type="predicted"/>
<name>A0A6J5KZN8_9CAUD</name>
<accession>A0A6J5KZN8</accession>
<evidence type="ECO:0000313" key="1">
    <source>
        <dbReference type="EMBL" id="CAB4125409.1"/>
    </source>
</evidence>
<reference evidence="1" key="1">
    <citation type="submission" date="2020-04" db="EMBL/GenBank/DDBJ databases">
        <authorList>
            <person name="Chiriac C."/>
            <person name="Salcher M."/>
            <person name="Ghai R."/>
            <person name="Kavagutti S V."/>
        </authorList>
    </citation>
    <scope>NUCLEOTIDE SEQUENCE</scope>
</reference>
<sequence length="79" mass="9845">MDRAKYIQMRKSGQYDLAWFYEFYVQEKNREWPTYDFNTFQQSFNMYFQFCGKQILEYMDKKMEVTKIENADGNLLYIN</sequence>
<organism evidence="1">
    <name type="scientific">uncultured Caudovirales phage</name>
    <dbReference type="NCBI Taxonomy" id="2100421"/>
    <lineage>
        <taxon>Viruses</taxon>
        <taxon>Duplodnaviria</taxon>
        <taxon>Heunggongvirae</taxon>
        <taxon>Uroviricota</taxon>
        <taxon>Caudoviricetes</taxon>
        <taxon>Peduoviridae</taxon>
        <taxon>Maltschvirus</taxon>
        <taxon>Maltschvirus maltsch</taxon>
    </lineage>
</organism>
<protein>
    <submittedName>
        <fullName evidence="1">Uncharacterized protein</fullName>
    </submittedName>
</protein>
<gene>
    <name evidence="1" type="ORF">UFOVP54_132</name>
</gene>
<dbReference type="EMBL" id="LR796188">
    <property type="protein sequence ID" value="CAB4125409.1"/>
    <property type="molecule type" value="Genomic_DNA"/>
</dbReference>